<dbReference type="EMBL" id="CP072643">
    <property type="protein sequence ID" value="QUV95733.1"/>
    <property type="molecule type" value="Genomic_DNA"/>
</dbReference>
<dbReference type="PANTHER" id="PTHR30595">
    <property type="entry name" value="GLPR-RELATED TRANSCRIPTIONAL REPRESSOR"/>
    <property type="match status" value="1"/>
</dbReference>
<name>A0ABX8B5M8_9BACT</name>
<feature type="domain" description="Schlafen AlbA-2" evidence="1">
    <location>
        <begin position="13"/>
        <end position="129"/>
    </location>
</feature>
<evidence type="ECO:0000313" key="3">
    <source>
        <dbReference type="Proteomes" id="UP000677668"/>
    </source>
</evidence>
<evidence type="ECO:0000259" key="1">
    <source>
        <dbReference type="Pfam" id="PF04326"/>
    </source>
</evidence>
<dbReference type="InterPro" id="IPR007421">
    <property type="entry name" value="Schlafen_AlbA_2_dom"/>
</dbReference>
<dbReference type="Gene3D" id="3.30.950.30">
    <property type="entry name" value="Schlafen, AAA domain"/>
    <property type="match status" value="1"/>
</dbReference>
<proteinExistence type="predicted"/>
<dbReference type="Pfam" id="PF04326">
    <property type="entry name" value="SLFN_AlbA_2"/>
    <property type="match status" value="1"/>
</dbReference>
<dbReference type="InterPro" id="IPR036390">
    <property type="entry name" value="WH_DNA-bd_sf"/>
</dbReference>
<dbReference type="Gene3D" id="3.30.565.60">
    <property type="match status" value="1"/>
</dbReference>
<evidence type="ECO:0000313" key="2">
    <source>
        <dbReference type="EMBL" id="QUV95733.1"/>
    </source>
</evidence>
<protein>
    <submittedName>
        <fullName evidence="2">DNA binding domain-containing protein</fullName>
    </submittedName>
</protein>
<reference evidence="2 3" key="1">
    <citation type="submission" date="2021-03" db="EMBL/GenBank/DDBJ databases">
        <title>Genomic and phenotypic characterization of Chloracidobacterium isolates provides evidence for multiple species.</title>
        <authorList>
            <person name="Saini M.K."/>
            <person name="Costas A.M.G."/>
            <person name="Tank M."/>
            <person name="Bryant D.A."/>
        </authorList>
    </citation>
    <scope>NUCLEOTIDE SEQUENCE [LARGE SCALE GENOMIC DNA]</scope>
    <source>
        <strain evidence="2 3">N</strain>
    </source>
</reference>
<organism evidence="2 3">
    <name type="scientific">Chloracidobacterium sp. N</name>
    <dbReference type="NCBI Taxonomy" id="2821540"/>
    <lineage>
        <taxon>Bacteria</taxon>
        <taxon>Pseudomonadati</taxon>
        <taxon>Acidobacteriota</taxon>
        <taxon>Terriglobia</taxon>
        <taxon>Terriglobales</taxon>
        <taxon>Acidobacteriaceae</taxon>
        <taxon>Chloracidobacterium</taxon>
        <taxon>Chloracidobacterium aggregatum</taxon>
    </lineage>
</organism>
<dbReference type="InterPro" id="IPR038475">
    <property type="entry name" value="RecG_C_sf"/>
</dbReference>
<dbReference type="Proteomes" id="UP000677668">
    <property type="component" value="Chromosome 2"/>
</dbReference>
<sequence length="452" mass="50302">MTAKVEQLLAQHEGKTLEFKACLAEPLPFLKTLVAFANSAGGTIIFGVEDKTRRVLGVDDPLELEARLANLVSDGIRPKLAPDIEIHPWRRTHLLVVRVYPSPVMPHYVRALGPENGVFIRVGSSNRQADRVILDEMRRLAAQRSFDEEPLLDLDSEAIDFRAASELFAPVRRLSQQDLEILGLTVRHRSKLVPTVGGMLLFGKNRLRLFPDAYLQAARFGGTNRTRIHDTADFDGPLPALADRAIGFLRKHEAVAIEIKAPRHQERWPVPLIAIREALINALVHADYAQRGAPIRLAVFDDRIEVENPGLLPFGLTIEDIRAGVSKLRNRVIARVFKELGLIEQWGSGIGRMITVCKEAGLPEPVFEEVGLHFRVTLYKTPAPAEAPDPIEKAIFELLADGSGYTTAQVAKVIRRTPRATRARLASMVARGLVQEVGRGPQDPKRKYYLAK</sequence>
<dbReference type="PANTHER" id="PTHR30595:SF6">
    <property type="entry name" value="SCHLAFEN ALBA-2 DOMAIN-CONTAINING PROTEIN"/>
    <property type="match status" value="1"/>
</dbReference>
<dbReference type="Pfam" id="PF13749">
    <property type="entry name" value="HATPase_c_4"/>
    <property type="match status" value="1"/>
</dbReference>
<accession>A0ABX8B5M8</accession>
<gene>
    <name evidence="2" type="ORF">J8C05_13000</name>
</gene>
<keyword evidence="3" id="KW-1185">Reference proteome</keyword>
<dbReference type="RefSeq" id="WP_211423939.1">
    <property type="nucleotide sequence ID" value="NZ_CP072643.1"/>
</dbReference>
<dbReference type="SUPFAM" id="SSF46785">
    <property type="entry name" value="Winged helix' DNA-binding domain"/>
    <property type="match status" value="1"/>
</dbReference>
<dbReference type="InterPro" id="IPR038461">
    <property type="entry name" value="Schlafen_AlbA_2_dom_sf"/>
</dbReference>